<keyword evidence="1" id="KW-0863">Zinc-finger</keyword>
<dbReference type="RefSeq" id="WP_184252284.1">
    <property type="nucleotide sequence ID" value="NZ_JACHIO010000001.1"/>
</dbReference>
<dbReference type="Pfam" id="PF04434">
    <property type="entry name" value="SWIM"/>
    <property type="match status" value="1"/>
</dbReference>
<protein>
    <submittedName>
        <fullName evidence="3">Putative Zn finger protein</fullName>
    </submittedName>
</protein>
<dbReference type="InterPro" id="IPR011990">
    <property type="entry name" value="TPR-like_helical_dom_sf"/>
</dbReference>
<name>A0A7W7ZKT3_9BACT</name>
<gene>
    <name evidence="3" type="ORF">HDF15_000056</name>
</gene>
<feature type="domain" description="SWIM-type" evidence="2">
    <location>
        <begin position="57"/>
        <end position="94"/>
    </location>
</feature>
<keyword evidence="1" id="KW-0479">Metal-binding</keyword>
<dbReference type="EMBL" id="JACHIO010000001">
    <property type="protein sequence ID" value="MBB5061731.1"/>
    <property type="molecule type" value="Genomic_DNA"/>
</dbReference>
<dbReference type="GO" id="GO:0008270">
    <property type="term" value="F:zinc ion binding"/>
    <property type="evidence" value="ECO:0007669"/>
    <property type="project" value="UniProtKB-KW"/>
</dbReference>
<accession>A0A7W7ZKT3</accession>
<keyword evidence="1" id="KW-0862">Zinc</keyword>
<evidence type="ECO:0000256" key="1">
    <source>
        <dbReference type="PROSITE-ProRule" id="PRU00325"/>
    </source>
</evidence>
<dbReference type="Pfam" id="PF21810">
    <property type="entry name" value="DUF6880"/>
    <property type="match status" value="1"/>
</dbReference>
<organism evidence="3 4">
    <name type="scientific">Granulicella mallensis</name>
    <dbReference type="NCBI Taxonomy" id="940614"/>
    <lineage>
        <taxon>Bacteria</taxon>
        <taxon>Pseudomonadati</taxon>
        <taxon>Acidobacteriota</taxon>
        <taxon>Terriglobia</taxon>
        <taxon>Terriglobales</taxon>
        <taxon>Acidobacteriaceae</taxon>
        <taxon>Granulicella</taxon>
    </lineage>
</organism>
<sequence length="594" mass="67445">MNAPGHLHAILSDSFIRTLAGDRYYERGVDYFRRGLVDSLLQSGDSIEAIAHGTEQYAVRLSANGQKFKYTCECPIGEGGGFCKHCVATALTWLTGQTVTFVDQKSGRSAPITTKDIQEALNAQDKETLINWLIEWSEQDKSLRQRLNRLASLEKGSETLVAQVRKDLEKAIKIRGYRDYDQAPVYAAQVSSALEGIETLLQMKQATAAIDLCEDAMQWLEIAVEKIDDSNGEGMHLMGRVAELHLLACEQAKPDPESLGARLFILELDGGYSQWSGVAERYAHLLGDKGLAAFREAALKEWENVPTRTSRGGHDSTENYYSLTHMMESLARQSGDIEQLVAIFERDLSFPNQYLRIAGIYREAGNREKALQWVERGMACYPDFQGVPLRLFAAEEYQHAERHADALHLLWSEFRANPGLENYKLLEGFARSADDWEDWRDRALRHLRRVAAEQSSTKSGSTAEFESLWDWKYGHSLLVEVFLYEHKIEEAWQEAQAGGCRNKLWLQLAEQREKTHPADSAAIYLSHGEKAVARVDNSRYEPAIHLLEKAAALMHSLGRSQEFETRFETLRLQHKAKRNLQKLAEARRSFLYIR</sequence>
<dbReference type="AlphaFoldDB" id="A0A7W7ZKT3"/>
<proteinExistence type="predicted"/>
<dbReference type="Proteomes" id="UP000584867">
    <property type="component" value="Unassembled WGS sequence"/>
</dbReference>
<evidence type="ECO:0000313" key="3">
    <source>
        <dbReference type="EMBL" id="MBB5061731.1"/>
    </source>
</evidence>
<evidence type="ECO:0000313" key="4">
    <source>
        <dbReference type="Proteomes" id="UP000584867"/>
    </source>
</evidence>
<evidence type="ECO:0000259" key="2">
    <source>
        <dbReference type="PROSITE" id="PS50966"/>
    </source>
</evidence>
<dbReference type="Gene3D" id="1.25.40.10">
    <property type="entry name" value="Tetratricopeptide repeat domain"/>
    <property type="match status" value="1"/>
</dbReference>
<comment type="caution">
    <text evidence="3">The sequence shown here is derived from an EMBL/GenBank/DDBJ whole genome shotgun (WGS) entry which is preliminary data.</text>
</comment>
<dbReference type="PROSITE" id="PS50966">
    <property type="entry name" value="ZF_SWIM"/>
    <property type="match status" value="1"/>
</dbReference>
<dbReference type="InterPro" id="IPR007527">
    <property type="entry name" value="Znf_SWIM"/>
</dbReference>
<reference evidence="3 4" key="1">
    <citation type="submission" date="2020-08" db="EMBL/GenBank/DDBJ databases">
        <title>Genomic Encyclopedia of Type Strains, Phase IV (KMG-V): Genome sequencing to study the core and pangenomes of soil and plant-associated prokaryotes.</title>
        <authorList>
            <person name="Whitman W."/>
        </authorList>
    </citation>
    <scope>NUCLEOTIDE SEQUENCE [LARGE SCALE GENOMIC DNA]</scope>
    <source>
        <strain evidence="3 4">X5P3</strain>
    </source>
</reference>
<dbReference type="InterPro" id="IPR049245">
    <property type="entry name" value="DUF6880"/>
</dbReference>